<feature type="chain" id="PRO_5047189576" evidence="2">
    <location>
        <begin position="30"/>
        <end position="280"/>
    </location>
</feature>
<evidence type="ECO:0000313" key="5">
    <source>
        <dbReference type="Proteomes" id="UP000470404"/>
    </source>
</evidence>
<feature type="domain" description="Solute-binding protein family 3/N-terminal" evidence="3">
    <location>
        <begin position="39"/>
        <end position="266"/>
    </location>
</feature>
<evidence type="ECO:0000313" key="4">
    <source>
        <dbReference type="EMBL" id="NEC57985.1"/>
    </source>
</evidence>
<sequence>MLITGNRARRALAGCLAVIVSAGMLSGCAGSSGGSAPAVLVIGTSGDFPPWEYRESGGKVTGWMVDMVDHVVADAGYQAEWKQVSFTGLLPALQSGRIDLITSLYNTPERRKVISFIDFAGERNAVVTRTADAGAIKSWQDLCGSTVGSLIGSSPLAAAVAAGSKQCTDAGKTAIRNQSYQSVAQELRDLEEGRIKAAIDGGVGFSYSAQHSGGKLAVAYYEGEKSIVGWGIRKDNPVVDKLGPAIEGFLTSDAAREVARKWSLPPDFLQRKPVIAKQEG</sequence>
<keyword evidence="1 2" id="KW-0732">Signal</keyword>
<name>A0ABX0BYU7_9PSEU</name>
<accession>A0ABX0BYU7</accession>
<protein>
    <submittedName>
        <fullName evidence="4">Transporter substrate-binding domain-containing protein</fullName>
    </submittedName>
</protein>
<dbReference type="SUPFAM" id="SSF53850">
    <property type="entry name" value="Periplasmic binding protein-like II"/>
    <property type="match status" value="1"/>
</dbReference>
<organism evidence="4 5">
    <name type="scientific">Amycolatopsis rubida</name>
    <dbReference type="NCBI Taxonomy" id="112413"/>
    <lineage>
        <taxon>Bacteria</taxon>
        <taxon>Bacillati</taxon>
        <taxon>Actinomycetota</taxon>
        <taxon>Actinomycetes</taxon>
        <taxon>Pseudonocardiales</taxon>
        <taxon>Pseudonocardiaceae</taxon>
        <taxon>Amycolatopsis</taxon>
    </lineage>
</organism>
<feature type="signal peptide" evidence="2">
    <location>
        <begin position="1"/>
        <end position="29"/>
    </location>
</feature>
<dbReference type="PROSITE" id="PS51257">
    <property type="entry name" value="PROKAR_LIPOPROTEIN"/>
    <property type="match status" value="1"/>
</dbReference>
<dbReference type="Proteomes" id="UP000470404">
    <property type="component" value="Unassembled WGS sequence"/>
</dbReference>
<keyword evidence="5" id="KW-1185">Reference proteome</keyword>
<dbReference type="Gene3D" id="3.40.190.10">
    <property type="entry name" value="Periplasmic binding protein-like II"/>
    <property type="match status" value="2"/>
</dbReference>
<evidence type="ECO:0000256" key="1">
    <source>
        <dbReference type="ARBA" id="ARBA00022729"/>
    </source>
</evidence>
<dbReference type="PANTHER" id="PTHR35936:SF19">
    <property type="entry name" value="AMINO-ACID-BINDING PROTEIN YXEM-RELATED"/>
    <property type="match status" value="1"/>
</dbReference>
<evidence type="ECO:0000256" key="2">
    <source>
        <dbReference type="SAM" id="SignalP"/>
    </source>
</evidence>
<dbReference type="PANTHER" id="PTHR35936">
    <property type="entry name" value="MEMBRANE-BOUND LYTIC MUREIN TRANSGLYCOSYLASE F"/>
    <property type="match status" value="1"/>
</dbReference>
<reference evidence="4 5" key="1">
    <citation type="submission" date="2020-01" db="EMBL/GenBank/DDBJ databases">
        <title>Insect and environment-associated Actinomycetes.</title>
        <authorList>
            <person name="Currrie C."/>
            <person name="Chevrette M."/>
            <person name="Carlson C."/>
            <person name="Stubbendieck R."/>
            <person name="Wendt-Pienkowski E."/>
        </authorList>
    </citation>
    <scope>NUCLEOTIDE SEQUENCE [LARGE SCALE GENOMIC DNA]</scope>
    <source>
        <strain evidence="4 5">SID8386</strain>
    </source>
</reference>
<dbReference type="InterPro" id="IPR001638">
    <property type="entry name" value="Solute-binding_3/MltF_N"/>
</dbReference>
<comment type="caution">
    <text evidence="4">The sequence shown here is derived from an EMBL/GenBank/DDBJ whole genome shotgun (WGS) entry which is preliminary data.</text>
</comment>
<dbReference type="Pfam" id="PF00497">
    <property type="entry name" value="SBP_bac_3"/>
    <property type="match status" value="1"/>
</dbReference>
<evidence type="ECO:0000259" key="3">
    <source>
        <dbReference type="SMART" id="SM00062"/>
    </source>
</evidence>
<dbReference type="RefSeq" id="WP_157904921.1">
    <property type="nucleotide sequence ID" value="NZ_JAAGNC010000095.1"/>
</dbReference>
<proteinExistence type="predicted"/>
<dbReference type="EMBL" id="JAAGNC010000095">
    <property type="protein sequence ID" value="NEC57985.1"/>
    <property type="molecule type" value="Genomic_DNA"/>
</dbReference>
<dbReference type="SMART" id="SM00062">
    <property type="entry name" value="PBPb"/>
    <property type="match status" value="1"/>
</dbReference>
<gene>
    <name evidence="4" type="ORF">G3I59_20860</name>
</gene>